<comment type="caution">
    <text evidence="8">The sequence shown here is derived from an EMBL/GenBank/DDBJ whole genome shotgun (WGS) entry which is preliminary data.</text>
</comment>
<evidence type="ECO:0000313" key="8">
    <source>
        <dbReference type="EMBL" id="OLF13928.1"/>
    </source>
</evidence>
<keyword evidence="9" id="KW-1185">Reference proteome</keyword>
<evidence type="ECO:0000256" key="5">
    <source>
        <dbReference type="ARBA" id="ARBA00023002"/>
    </source>
</evidence>
<comment type="similarity">
    <text evidence="2">Belongs to the acyl-CoA dehydrogenase family.</text>
</comment>
<dbReference type="InterPro" id="IPR037069">
    <property type="entry name" value="AcylCoA_DH/ox_N_sf"/>
</dbReference>
<dbReference type="InterPro" id="IPR009100">
    <property type="entry name" value="AcylCoA_DH/oxidase_NM_dom_sf"/>
</dbReference>
<dbReference type="PANTHER" id="PTHR43884:SF20">
    <property type="entry name" value="ACYL-COA DEHYDROGENASE FADE28"/>
    <property type="match status" value="1"/>
</dbReference>
<evidence type="ECO:0000256" key="2">
    <source>
        <dbReference type="ARBA" id="ARBA00009347"/>
    </source>
</evidence>
<dbReference type="GO" id="GO:0003995">
    <property type="term" value="F:acyl-CoA dehydrogenase activity"/>
    <property type="evidence" value="ECO:0007669"/>
    <property type="project" value="TreeGrafter"/>
</dbReference>
<dbReference type="InterPro" id="IPR036250">
    <property type="entry name" value="AcylCo_DH-like_C"/>
</dbReference>
<protein>
    <recommendedName>
        <fullName evidence="10">Acyl-CoA dehydrogenase</fullName>
    </recommendedName>
</protein>
<proteinExistence type="inferred from homology"/>
<dbReference type="Gene3D" id="1.10.540.10">
    <property type="entry name" value="Acyl-CoA dehydrogenase/oxidase, N-terminal domain"/>
    <property type="match status" value="1"/>
</dbReference>
<comment type="cofactor">
    <cofactor evidence="1">
        <name>FAD</name>
        <dbReference type="ChEBI" id="CHEBI:57692"/>
    </cofactor>
</comment>
<dbReference type="Proteomes" id="UP000185696">
    <property type="component" value="Unassembled WGS sequence"/>
</dbReference>
<dbReference type="InterPro" id="IPR009075">
    <property type="entry name" value="AcylCo_DH/oxidase_C"/>
</dbReference>
<organism evidence="8 9">
    <name type="scientific">Actinophytocola xinjiangensis</name>
    <dbReference type="NCBI Taxonomy" id="485602"/>
    <lineage>
        <taxon>Bacteria</taxon>
        <taxon>Bacillati</taxon>
        <taxon>Actinomycetota</taxon>
        <taxon>Actinomycetes</taxon>
        <taxon>Pseudonocardiales</taxon>
        <taxon>Pseudonocardiaceae</taxon>
    </lineage>
</organism>
<dbReference type="Pfam" id="PF00441">
    <property type="entry name" value="Acyl-CoA_dh_1"/>
    <property type="match status" value="1"/>
</dbReference>
<dbReference type="GO" id="GO:0050660">
    <property type="term" value="F:flavin adenine dinucleotide binding"/>
    <property type="evidence" value="ECO:0007669"/>
    <property type="project" value="InterPro"/>
</dbReference>
<evidence type="ECO:0008006" key="10">
    <source>
        <dbReference type="Google" id="ProtNLM"/>
    </source>
</evidence>
<feature type="domain" description="Acyl-CoA dehydrogenase/oxidase C-terminal" evidence="6">
    <location>
        <begin position="187"/>
        <end position="328"/>
    </location>
</feature>
<dbReference type="EMBL" id="MSIF01000001">
    <property type="protein sequence ID" value="OLF13928.1"/>
    <property type="molecule type" value="Genomic_DNA"/>
</dbReference>
<dbReference type="SUPFAM" id="SSF56645">
    <property type="entry name" value="Acyl-CoA dehydrogenase NM domain-like"/>
    <property type="match status" value="1"/>
</dbReference>
<evidence type="ECO:0000259" key="7">
    <source>
        <dbReference type="Pfam" id="PF02771"/>
    </source>
</evidence>
<evidence type="ECO:0000256" key="3">
    <source>
        <dbReference type="ARBA" id="ARBA00022630"/>
    </source>
</evidence>
<accession>A0A7Z1B0N0</accession>
<keyword evidence="4" id="KW-0274">FAD</keyword>
<keyword evidence="5" id="KW-0560">Oxidoreductase</keyword>
<evidence type="ECO:0000313" key="9">
    <source>
        <dbReference type="Proteomes" id="UP000185696"/>
    </source>
</evidence>
<dbReference type="SUPFAM" id="SSF47203">
    <property type="entry name" value="Acyl-CoA dehydrogenase C-terminal domain-like"/>
    <property type="match status" value="1"/>
</dbReference>
<dbReference type="InterPro" id="IPR013786">
    <property type="entry name" value="AcylCoA_DH/ox_N"/>
</dbReference>
<keyword evidence="3" id="KW-0285">Flavoprotein</keyword>
<feature type="domain" description="Acyl-CoA dehydrogenase/oxidase N-terminal" evidence="7">
    <location>
        <begin position="32"/>
        <end position="86"/>
    </location>
</feature>
<evidence type="ECO:0000256" key="4">
    <source>
        <dbReference type="ARBA" id="ARBA00022827"/>
    </source>
</evidence>
<dbReference type="RefSeq" id="WP_075130876.1">
    <property type="nucleotide sequence ID" value="NZ_MSIF01000001.1"/>
</dbReference>
<dbReference type="OrthoDB" id="8677713at2"/>
<dbReference type="Gene3D" id="1.20.140.10">
    <property type="entry name" value="Butyryl-CoA Dehydrogenase, subunit A, domain 3"/>
    <property type="match status" value="1"/>
</dbReference>
<name>A0A7Z1B0N0_9PSEU</name>
<dbReference type="AlphaFoldDB" id="A0A7Z1B0N0"/>
<reference evidence="8 9" key="1">
    <citation type="submission" date="2016-12" db="EMBL/GenBank/DDBJ databases">
        <title>The draft genome sequence of Actinophytocola xinjiangensis.</title>
        <authorList>
            <person name="Wang W."/>
            <person name="Yuan L."/>
        </authorList>
    </citation>
    <scope>NUCLEOTIDE SEQUENCE [LARGE SCALE GENOMIC DNA]</scope>
    <source>
        <strain evidence="8 9">CGMCC 4.4663</strain>
    </source>
</reference>
<evidence type="ECO:0000256" key="1">
    <source>
        <dbReference type="ARBA" id="ARBA00001974"/>
    </source>
</evidence>
<gene>
    <name evidence="8" type="ORF">BLA60_01725</name>
</gene>
<evidence type="ECO:0000259" key="6">
    <source>
        <dbReference type="Pfam" id="PF00441"/>
    </source>
</evidence>
<sequence>MTGLDDAQWALAALLHETLPALLPPARLAAILDADTDEDPASWRCLTETGVLDLAVPVAGGGAGEGVLTLAVAAEEAGYAAVPGGFLGHVLATLTVDPGGRRATVALGQVLPDARRLTGTVPFVPGGHAAELVVVATAAGLSVVDLRAGGALVEGAGGVDPTRRLGTLVLDGAAHEPLPGGPARVGWLVDAARVLLAADAHGGARRCLDLAVAHARDREQFGRPIAGFQAVRHQLADLATAIAPGRGLYRLAAGHLDSGADRAHTAAALAKAHLSEVFLTAARDCVRLHGALGYTWDGPVNPWVGRALFDHALHGTPATLRRIVADGLGWG</sequence>
<dbReference type="Pfam" id="PF02771">
    <property type="entry name" value="Acyl-CoA_dh_N"/>
    <property type="match status" value="1"/>
</dbReference>
<dbReference type="PANTHER" id="PTHR43884">
    <property type="entry name" value="ACYL-COA DEHYDROGENASE"/>
    <property type="match status" value="1"/>
</dbReference>